<dbReference type="RefSeq" id="WP_316025814.1">
    <property type="nucleotide sequence ID" value="NZ_JAWDIO010000002.1"/>
</dbReference>
<sequence length="276" mass="30919">MSIAFLGTENVAMVPDKGNSNLIEQDMKAGYIKFDFELMDGRLTGDFGIRRVKSEVYTEGFTNVTFEKAASVFTPYDLVHRQGLTDRNKIDCDVAQNLYVDGSIFTANTLPHWDQLSNPNCYEPEMDHLGGRSNNEFPGVEGSLPVAGSDGYFPESEFVRTQPWEIFHAIYNGNGAVTSVPVNMAASDHPDIDLFWEQRQPWSLSLGKWMDFTTTTKMITGLDKYSGAEAASNYQRHFAVSDRSSDYVSLPSLNLNYVLNDEVIVRFAASKTMTRP</sequence>
<dbReference type="Proteomes" id="UP001247805">
    <property type="component" value="Unassembled WGS sequence"/>
</dbReference>
<dbReference type="EMBL" id="JAWDIO010000002">
    <property type="protein sequence ID" value="MDU0354197.1"/>
    <property type="molecule type" value="Genomic_DNA"/>
</dbReference>
<reference evidence="1 2" key="1">
    <citation type="submission" date="2023-10" db="EMBL/GenBank/DDBJ databases">
        <title>Glaciecola aquimarina strain GGW-M5 nov., isolated from a coastal seawater.</title>
        <authorList>
            <person name="Bayburt H."/>
            <person name="Kim J.M."/>
            <person name="Choi B.J."/>
            <person name="Jeon C.O."/>
        </authorList>
    </citation>
    <scope>NUCLEOTIDE SEQUENCE [LARGE SCALE GENOMIC DNA]</scope>
    <source>
        <strain evidence="1 2">KCTC 32108</strain>
    </source>
</reference>
<proteinExistence type="predicted"/>
<accession>A0ABU3SW41</accession>
<name>A0ABU3SW41_9ALTE</name>
<gene>
    <name evidence="1" type="ORF">RS130_09855</name>
</gene>
<comment type="caution">
    <text evidence="1">The sequence shown here is derived from an EMBL/GenBank/DDBJ whole genome shotgun (WGS) entry which is preliminary data.</text>
</comment>
<dbReference type="PANTHER" id="PTHR40980">
    <property type="entry name" value="PLUG DOMAIN-CONTAINING PROTEIN"/>
    <property type="match status" value="1"/>
</dbReference>
<keyword evidence="2" id="KW-1185">Reference proteome</keyword>
<dbReference type="PANTHER" id="PTHR40980:SF4">
    <property type="entry name" value="TONB-DEPENDENT RECEPTOR-LIKE BETA-BARREL DOMAIN-CONTAINING PROTEIN"/>
    <property type="match status" value="1"/>
</dbReference>
<protein>
    <recommendedName>
        <fullName evidence="3">TonB-dependent receptor</fullName>
    </recommendedName>
</protein>
<evidence type="ECO:0008006" key="3">
    <source>
        <dbReference type="Google" id="ProtNLM"/>
    </source>
</evidence>
<evidence type="ECO:0000313" key="2">
    <source>
        <dbReference type="Proteomes" id="UP001247805"/>
    </source>
</evidence>
<organism evidence="1 2">
    <name type="scientific">Paraglaciecola aquimarina</name>
    <dbReference type="NCBI Taxonomy" id="1235557"/>
    <lineage>
        <taxon>Bacteria</taxon>
        <taxon>Pseudomonadati</taxon>
        <taxon>Pseudomonadota</taxon>
        <taxon>Gammaproteobacteria</taxon>
        <taxon>Alteromonadales</taxon>
        <taxon>Alteromonadaceae</taxon>
        <taxon>Paraglaciecola</taxon>
    </lineage>
</organism>
<evidence type="ECO:0000313" key="1">
    <source>
        <dbReference type="EMBL" id="MDU0354197.1"/>
    </source>
</evidence>